<reference evidence="6" key="1">
    <citation type="journal article" date="2019" name="Int. J. Syst. Evol. Microbiol.">
        <title>The Global Catalogue of Microorganisms (GCM) 10K type strain sequencing project: providing services to taxonomists for standard genome sequencing and annotation.</title>
        <authorList>
            <consortium name="The Broad Institute Genomics Platform"/>
            <consortium name="The Broad Institute Genome Sequencing Center for Infectious Disease"/>
            <person name="Wu L."/>
            <person name="Ma J."/>
        </authorList>
    </citation>
    <scope>NUCLEOTIDE SEQUENCE [LARGE SCALE GENOMIC DNA]</scope>
    <source>
        <strain evidence="6">CCUG 42722</strain>
    </source>
</reference>
<gene>
    <name evidence="5" type="ORF">ACFO6V_03840</name>
</gene>
<dbReference type="CDD" id="cd01392">
    <property type="entry name" value="HTH_LacI"/>
    <property type="match status" value="1"/>
</dbReference>
<dbReference type="PANTHER" id="PTHR30146:SF153">
    <property type="entry name" value="LACTOSE OPERON REPRESSOR"/>
    <property type="match status" value="1"/>
</dbReference>
<dbReference type="SUPFAM" id="SSF47413">
    <property type="entry name" value="lambda repressor-like DNA-binding domains"/>
    <property type="match status" value="1"/>
</dbReference>
<dbReference type="Pfam" id="PF00356">
    <property type="entry name" value="LacI"/>
    <property type="match status" value="1"/>
</dbReference>
<proteinExistence type="predicted"/>
<dbReference type="GO" id="GO:0003677">
    <property type="term" value="F:DNA binding"/>
    <property type="evidence" value="ECO:0007669"/>
    <property type="project" value="UniProtKB-KW"/>
</dbReference>
<dbReference type="SUPFAM" id="SSF53822">
    <property type="entry name" value="Periplasmic binding protein-like I"/>
    <property type="match status" value="1"/>
</dbReference>
<dbReference type="SMART" id="SM00354">
    <property type="entry name" value="HTH_LACI"/>
    <property type="match status" value="1"/>
</dbReference>
<evidence type="ECO:0000256" key="3">
    <source>
        <dbReference type="ARBA" id="ARBA00023163"/>
    </source>
</evidence>
<keyword evidence="2 5" id="KW-0238">DNA-binding</keyword>
<protein>
    <submittedName>
        <fullName evidence="5">LacI family DNA-binding transcriptional regulator</fullName>
    </submittedName>
</protein>
<accession>A0ABV9HCK2</accession>
<comment type="caution">
    <text evidence="5">The sequence shown here is derived from an EMBL/GenBank/DDBJ whole genome shotgun (WGS) entry which is preliminary data.</text>
</comment>
<dbReference type="RefSeq" id="WP_377132409.1">
    <property type="nucleotide sequence ID" value="NZ_JBHSFI010000002.1"/>
</dbReference>
<dbReference type="Proteomes" id="UP001596011">
    <property type="component" value="Unassembled WGS sequence"/>
</dbReference>
<name>A0ABV9HCK2_9MICO</name>
<evidence type="ECO:0000313" key="5">
    <source>
        <dbReference type="EMBL" id="MFC4627351.1"/>
    </source>
</evidence>
<dbReference type="Gene3D" id="3.40.50.2300">
    <property type="match status" value="2"/>
</dbReference>
<dbReference type="Gene3D" id="1.10.260.40">
    <property type="entry name" value="lambda repressor-like DNA-binding domains"/>
    <property type="match status" value="1"/>
</dbReference>
<dbReference type="CDD" id="cd06267">
    <property type="entry name" value="PBP1_LacI_sugar_binding-like"/>
    <property type="match status" value="1"/>
</dbReference>
<dbReference type="InterPro" id="IPR028082">
    <property type="entry name" value="Peripla_BP_I"/>
</dbReference>
<dbReference type="InterPro" id="IPR000843">
    <property type="entry name" value="HTH_LacI"/>
</dbReference>
<evidence type="ECO:0000259" key="4">
    <source>
        <dbReference type="PROSITE" id="PS50932"/>
    </source>
</evidence>
<dbReference type="Pfam" id="PF13377">
    <property type="entry name" value="Peripla_BP_3"/>
    <property type="match status" value="1"/>
</dbReference>
<keyword evidence="6" id="KW-1185">Reference proteome</keyword>
<keyword evidence="1" id="KW-0805">Transcription regulation</keyword>
<evidence type="ECO:0000313" key="6">
    <source>
        <dbReference type="Proteomes" id="UP001596011"/>
    </source>
</evidence>
<dbReference type="PANTHER" id="PTHR30146">
    <property type="entry name" value="LACI-RELATED TRANSCRIPTIONAL REPRESSOR"/>
    <property type="match status" value="1"/>
</dbReference>
<dbReference type="PROSITE" id="PS50932">
    <property type="entry name" value="HTH_LACI_2"/>
    <property type="match status" value="1"/>
</dbReference>
<feature type="domain" description="HTH lacI-type" evidence="4">
    <location>
        <begin position="10"/>
        <end position="61"/>
    </location>
</feature>
<sequence length="338" mass="36189">MVRHAVGRREDVARLAGVSARTVSNVVNGTVQVSPGTRERVLAAIEQLDYRPSEVGRMLRSGRSGMVALVVPDLDNPYFAELARKLGEEGRRHGYTLMIEQTAGVRERERELLARADTKAVFDGLLVSPLALTDGDLSRASRTQRPVVLLGEEPHPGFDHVQIDNSVAARDAVRHLLDTGRERVVAVGAQRSQASSSSLRLGGFEEAMAGAPRASADVAYVDSFTRRAGAEATRRILRGRTLPDALFCFSDLLALGALRALHDAGVSVPEQVAVVGFDDIEDGRYSTPSLTTVSPDKAAVAGYAMAALVRRIGGDDGEPRGILAPHRLVVRESSGGEP</sequence>
<dbReference type="InterPro" id="IPR010982">
    <property type="entry name" value="Lambda_DNA-bd_dom_sf"/>
</dbReference>
<keyword evidence="3" id="KW-0804">Transcription</keyword>
<evidence type="ECO:0000256" key="2">
    <source>
        <dbReference type="ARBA" id="ARBA00023125"/>
    </source>
</evidence>
<organism evidence="5 6">
    <name type="scientific">Promicromonospora alba</name>
    <dbReference type="NCBI Taxonomy" id="1616110"/>
    <lineage>
        <taxon>Bacteria</taxon>
        <taxon>Bacillati</taxon>
        <taxon>Actinomycetota</taxon>
        <taxon>Actinomycetes</taxon>
        <taxon>Micrococcales</taxon>
        <taxon>Promicromonosporaceae</taxon>
        <taxon>Promicromonospora</taxon>
    </lineage>
</organism>
<evidence type="ECO:0000256" key="1">
    <source>
        <dbReference type="ARBA" id="ARBA00023015"/>
    </source>
</evidence>
<dbReference type="EMBL" id="JBHSFI010000002">
    <property type="protein sequence ID" value="MFC4627351.1"/>
    <property type="molecule type" value="Genomic_DNA"/>
</dbReference>
<dbReference type="InterPro" id="IPR046335">
    <property type="entry name" value="LacI/GalR-like_sensor"/>
</dbReference>